<sequence length="133" mass="14774">MKIFIKNFTLIITSVFLVMFSNNIYALANDGDDGFISISPEEIMKLYKEDEPKANEIFKDKTVKINGTVDGVSKNLYQIKINIKTLNNELIVCEVSSSDKKLSNINAGDDVSIEGVCKGKLGNNVYVTQCVIK</sequence>
<name>A0A1I0Z7B6_9CLOT</name>
<dbReference type="AlphaFoldDB" id="A0A1I0Z7B6"/>
<dbReference type="Pfam" id="PF12869">
    <property type="entry name" value="tRNA_anti-like"/>
    <property type="match status" value="1"/>
</dbReference>
<dbReference type="Proteomes" id="UP000198619">
    <property type="component" value="Unassembled WGS sequence"/>
</dbReference>
<evidence type="ECO:0000313" key="1">
    <source>
        <dbReference type="EMBL" id="SFB21247.1"/>
    </source>
</evidence>
<organism evidence="1 2">
    <name type="scientific">Clostridium frigidicarnis</name>
    <dbReference type="NCBI Taxonomy" id="84698"/>
    <lineage>
        <taxon>Bacteria</taxon>
        <taxon>Bacillati</taxon>
        <taxon>Bacillota</taxon>
        <taxon>Clostridia</taxon>
        <taxon>Eubacteriales</taxon>
        <taxon>Clostridiaceae</taxon>
        <taxon>Clostridium</taxon>
    </lineage>
</organism>
<gene>
    <name evidence="1" type="ORF">SAMN04488528_10182</name>
</gene>
<proteinExistence type="predicted"/>
<accession>A0A1I0Z7B6</accession>
<evidence type="ECO:0000313" key="2">
    <source>
        <dbReference type="Proteomes" id="UP000198619"/>
    </source>
</evidence>
<dbReference type="RefSeq" id="WP_090041649.1">
    <property type="nucleotide sequence ID" value="NZ_FOKI01000018.1"/>
</dbReference>
<reference evidence="1 2" key="1">
    <citation type="submission" date="2016-10" db="EMBL/GenBank/DDBJ databases">
        <authorList>
            <person name="de Groot N.N."/>
        </authorList>
    </citation>
    <scope>NUCLEOTIDE SEQUENCE [LARGE SCALE GENOMIC DNA]</scope>
    <source>
        <strain evidence="1 2">DSM 12271</strain>
    </source>
</reference>
<protein>
    <submittedName>
        <fullName evidence="1">tRNA_anti-like</fullName>
    </submittedName>
</protein>
<dbReference type="InterPro" id="IPR024422">
    <property type="entry name" value="Protein_unknown_function_OB"/>
</dbReference>
<dbReference type="OrthoDB" id="9922197at2"/>
<dbReference type="EMBL" id="FOKI01000018">
    <property type="protein sequence ID" value="SFB21247.1"/>
    <property type="molecule type" value="Genomic_DNA"/>
</dbReference>
<keyword evidence="2" id="KW-1185">Reference proteome</keyword>